<comment type="caution">
    <text evidence="1">The sequence shown here is derived from an EMBL/GenBank/DDBJ whole genome shotgun (WGS) entry which is preliminary data.</text>
</comment>
<dbReference type="OrthoDB" id="1123245at2"/>
<dbReference type="Pfam" id="PF13585">
    <property type="entry name" value="CHU_C"/>
    <property type="match status" value="1"/>
</dbReference>
<evidence type="ECO:0000313" key="2">
    <source>
        <dbReference type="Proteomes" id="UP000282985"/>
    </source>
</evidence>
<organism evidence="1 2">
    <name type="scientific">Ancylomarina longa</name>
    <dbReference type="NCBI Taxonomy" id="2487017"/>
    <lineage>
        <taxon>Bacteria</taxon>
        <taxon>Pseudomonadati</taxon>
        <taxon>Bacteroidota</taxon>
        <taxon>Bacteroidia</taxon>
        <taxon>Marinilabiliales</taxon>
        <taxon>Marinifilaceae</taxon>
        <taxon>Ancylomarina</taxon>
    </lineage>
</organism>
<evidence type="ECO:0008006" key="3">
    <source>
        <dbReference type="Google" id="ProtNLM"/>
    </source>
</evidence>
<keyword evidence="2" id="KW-1185">Reference proteome</keyword>
<dbReference type="Proteomes" id="UP000282985">
    <property type="component" value="Unassembled WGS sequence"/>
</dbReference>
<dbReference type="SUPFAM" id="SSF49299">
    <property type="entry name" value="PKD domain"/>
    <property type="match status" value="1"/>
</dbReference>
<dbReference type="RefSeq" id="WP_127342734.1">
    <property type="nucleotide sequence ID" value="NZ_RJJX01000003.1"/>
</dbReference>
<proteinExistence type="predicted"/>
<dbReference type="InterPro" id="IPR035986">
    <property type="entry name" value="PKD_dom_sf"/>
</dbReference>
<dbReference type="AlphaFoldDB" id="A0A434AY13"/>
<evidence type="ECO:0000313" key="1">
    <source>
        <dbReference type="EMBL" id="RUT79440.1"/>
    </source>
</evidence>
<gene>
    <name evidence="1" type="ORF">DLK05_04265</name>
</gene>
<dbReference type="InterPro" id="IPR013783">
    <property type="entry name" value="Ig-like_fold"/>
</dbReference>
<sequence>MKMRFKLDLFYSIISLRGLLFAIITVWAVPGFSQISASNADFKSVTQYTNTAQDSIYVFCDNMGAGAGELKAESSDGTSGWTFTWAKWDSSTSDFTIPVLVENNQTQSILTNLNDGLYRVVIDNASESHEDQVWVLNNVNSNPVFNLSLMDCIGIHFTSTFAPVKLQYLDIPSTTPMDVPVEDKIVFSLTRNGEEIQRKALNNYSGSLEDFIDLKAFEGEKTFSITVIDQYGCVFISPSILSETYVAESMFSVTPEKGEAPLEVTINYEALNATDYEWFLYKDFEDIPTEVPLEDSLLVDGIILEKNPEKYIYLHPGNYFIKLVVKSDKGPDVCKDEFTISTPIVVDTSLVQVPNVFTPNGDGQNDVWRIKSQSLNKFHAIVFNRWGRVIFEWKNPNEGWNGKINGKWATPGTYFYVITATGREEPTKKYTKKGSFMLIRK</sequence>
<name>A0A434AY13_9BACT</name>
<accession>A0A434AY13</accession>
<reference evidence="1 2" key="1">
    <citation type="submission" date="2018-11" db="EMBL/GenBank/DDBJ databases">
        <title>Parancylomarina longa gen. nov., sp. nov., isolated from sediments of southern Okinawa.</title>
        <authorList>
            <person name="Fu T."/>
        </authorList>
    </citation>
    <scope>NUCLEOTIDE SEQUENCE [LARGE SCALE GENOMIC DNA]</scope>
    <source>
        <strain evidence="1 2">T3-2 S1-C</strain>
    </source>
</reference>
<dbReference type="Gene3D" id="2.60.40.10">
    <property type="entry name" value="Immunoglobulins"/>
    <property type="match status" value="1"/>
</dbReference>
<dbReference type="EMBL" id="RJJX01000003">
    <property type="protein sequence ID" value="RUT79440.1"/>
    <property type="molecule type" value="Genomic_DNA"/>
</dbReference>
<protein>
    <recommendedName>
        <fullName evidence="3">Gliding motility-associated C-terminal domain-containing protein</fullName>
    </recommendedName>
</protein>
<dbReference type="InterPro" id="IPR026341">
    <property type="entry name" value="T9SS_type_B"/>
</dbReference>
<dbReference type="NCBIfam" id="TIGR04131">
    <property type="entry name" value="Bac_Flav_CTERM"/>
    <property type="match status" value="1"/>
</dbReference>